<dbReference type="EMBL" id="ATHO01000119">
    <property type="protein sequence ID" value="EQB04657.1"/>
    <property type="molecule type" value="Genomic_DNA"/>
</dbReference>
<organism evidence="2 3">
    <name type="scientific">Sphingobium quisquiliarum P25</name>
    <dbReference type="NCBI Taxonomy" id="1329909"/>
    <lineage>
        <taxon>Bacteria</taxon>
        <taxon>Pseudomonadati</taxon>
        <taxon>Pseudomonadota</taxon>
        <taxon>Alphaproteobacteria</taxon>
        <taxon>Sphingomonadales</taxon>
        <taxon>Sphingomonadaceae</taxon>
        <taxon>Sphingobium</taxon>
    </lineage>
</organism>
<keyword evidence="1" id="KW-0472">Membrane</keyword>
<sequence>MSKLTRSHAHQYGGAILFLFVAIALFGALSWAMLGNSRGSLSMIESERGKAEGTRQGDCSNTLTLAVQRLKLRGCTSYSFATEGGGDCGVFSPTGGGAKACPALAGWCVDNRALLQEGQACGGIIYLGVWANHRLYTTAADSGRTAYNHGGVPLPTDNAFMAKVDYGMLNTNDLMAASVGGPYNAARLCRSLGPDWYLPSLVELRFLFRARKTGGMLGTVQEGQKYWGSNFSNAFEACSGLANDTFANFGSCMGTAKETVLNVRCVRR</sequence>
<dbReference type="RefSeq" id="WP_020817763.1">
    <property type="nucleotide sequence ID" value="NZ_ATHO01000119.1"/>
</dbReference>
<keyword evidence="3" id="KW-1185">Reference proteome</keyword>
<gene>
    <name evidence="2" type="ORF">L288_13425</name>
</gene>
<evidence type="ECO:0008006" key="4">
    <source>
        <dbReference type="Google" id="ProtNLM"/>
    </source>
</evidence>
<reference evidence="2 3" key="1">
    <citation type="journal article" date="2013" name="Genome Announc.">
        <title>Draft Genome Sequence of Sphingobium quisquiliarum Strain P25T, a Novel Hexachlorocyclohexane (HCH)-Degrading Bacterium Isolated from an HCH Dumpsite.</title>
        <authorList>
            <person name="Kumar Singh A."/>
            <person name="Sangwan N."/>
            <person name="Sharma A."/>
            <person name="Gupta V."/>
            <person name="Khurana J.P."/>
            <person name="Lal R."/>
        </authorList>
    </citation>
    <scope>NUCLEOTIDE SEQUENCE [LARGE SCALE GENOMIC DNA]</scope>
    <source>
        <strain evidence="2 3">P25</strain>
    </source>
</reference>
<keyword evidence="1" id="KW-0812">Transmembrane</keyword>
<proteinExistence type="predicted"/>
<evidence type="ECO:0000313" key="3">
    <source>
        <dbReference type="Proteomes" id="UP000015525"/>
    </source>
</evidence>
<comment type="caution">
    <text evidence="2">The sequence shown here is derived from an EMBL/GenBank/DDBJ whole genome shotgun (WGS) entry which is preliminary data.</text>
</comment>
<evidence type="ECO:0000313" key="2">
    <source>
        <dbReference type="EMBL" id="EQB04657.1"/>
    </source>
</evidence>
<name>T0GVE1_9SPHN</name>
<dbReference type="AlphaFoldDB" id="T0GVE1"/>
<protein>
    <recommendedName>
        <fullName evidence="4">DUF1566 domain-containing protein</fullName>
    </recommendedName>
</protein>
<evidence type="ECO:0000256" key="1">
    <source>
        <dbReference type="SAM" id="Phobius"/>
    </source>
</evidence>
<accession>T0GVE1</accession>
<keyword evidence="1" id="KW-1133">Transmembrane helix</keyword>
<feature type="transmembrane region" description="Helical" evidence="1">
    <location>
        <begin position="12"/>
        <end position="34"/>
    </location>
</feature>
<dbReference type="Proteomes" id="UP000015525">
    <property type="component" value="Unassembled WGS sequence"/>
</dbReference>